<name>A0A9P0HWC5_SPOLI</name>
<evidence type="ECO:0000256" key="1">
    <source>
        <dbReference type="SAM" id="SignalP"/>
    </source>
</evidence>
<proteinExistence type="predicted"/>
<dbReference type="Proteomes" id="UP001153321">
    <property type="component" value="Chromosome 13"/>
</dbReference>
<evidence type="ECO:0008006" key="4">
    <source>
        <dbReference type="Google" id="ProtNLM"/>
    </source>
</evidence>
<sequence>MDLLIHLSAVFGWFILNLVGISSPPSRASGVVGCCQSHEVLGLKGTRVSTAEAKIKGSFLASNVFFIVFHFAFHLDEVSEAVQHVHDLFWFVLNVFTEVVARIPGVCRGGHNEEQGHEHAAR</sequence>
<keyword evidence="1" id="KW-0732">Signal</keyword>
<protein>
    <recommendedName>
        <fullName evidence="4">Secreted protein</fullName>
    </recommendedName>
</protein>
<gene>
    <name evidence="2" type="ORF">SPLIT_LOCUS1958</name>
</gene>
<organism evidence="2 3">
    <name type="scientific">Spodoptera littoralis</name>
    <name type="common">Egyptian cotton leafworm</name>
    <dbReference type="NCBI Taxonomy" id="7109"/>
    <lineage>
        <taxon>Eukaryota</taxon>
        <taxon>Metazoa</taxon>
        <taxon>Ecdysozoa</taxon>
        <taxon>Arthropoda</taxon>
        <taxon>Hexapoda</taxon>
        <taxon>Insecta</taxon>
        <taxon>Pterygota</taxon>
        <taxon>Neoptera</taxon>
        <taxon>Endopterygota</taxon>
        <taxon>Lepidoptera</taxon>
        <taxon>Glossata</taxon>
        <taxon>Ditrysia</taxon>
        <taxon>Noctuoidea</taxon>
        <taxon>Noctuidae</taxon>
        <taxon>Amphipyrinae</taxon>
        <taxon>Spodoptera</taxon>
    </lineage>
</organism>
<evidence type="ECO:0000313" key="2">
    <source>
        <dbReference type="EMBL" id="CAH1636596.1"/>
    </source>
</evidence>
<dbReference type="AlphaFoldDB" id="A0A9P0HWC5"/>
<keyword evidence="3" id="KW-1185">Reference proteome</keyword>
<accession>A0A9P0HWC5</accession>
<feature type="signal peptide" evidence="1">
    <location>
        <begin position="1"/>
        <end position="28"/>
    </location>
</feature>
<evidence type="ECO:0000313" key="3">
    <source>
        <dbReference type="Proteomes" id="UP001153321"/>
    </source>
</evidence>
<dbReference type="EMBL" id="LR824544">
    <property type="protein sequence ID" value="CAH1636596.1"/>
    <property type="molecule type" value="Genomic_DNA"/>
</dbReference>
<reference evidence="2" key="1">
    <citation type="submission" date="2022-02" db="EMBL/GenBank/DDBJ databases">
        <authorList>
            <person name="King R."/>
        </authorList>
    </citation>
    <scope>NUCLEOTIDE SEQUENCE</scope>
</reference>
<feature type="chain" id="PRO_5040137724" description="Secreted protein" evidence="1">
    <location>
        <begin position="29"/>
        <end position="122"/>
    </location>
</feature>